<gene>
    <name evidence="2" type="primary">pgsW</name>
    <name evidence="2" type="ORF">EHQ76_04810</name>
</gene>
<keyword evidence="1" id="KW-0472">Membrane</keyword>
<dbReference type="EMBL" id="RQGN01000024">
    <property type="protein sequence ID" value="TGM07244.1"/>
    <property type="molecule type" value="Genomic_DNA"/>
</dbReference>
<dbReference type="Proteomes" id="UP000298429">
    <property type="component" value="Unassembled WGS sequence"/>
</dbReference>
<sequence>MNSTFAIVLLCFASFCFAVWIETVPIVIRNDEAEIKLKASEGAYNAFLKIKEWRLSKNIPIDSKIDPARTGLIGLESSSVTSSSGKLSSKKASIHPDFAAWFVDRFQKAGLKSGDTIAVGMSGSFPALNVCFWIAADTMKLDVISIASVASSQYGANHPDLLWPDLENHLYQENSIFQKSIFMSIGGISDLGIGIGKGGRNIILASIRKNGYEFIPSESFEDSLIQRKKIYDRKPIFLYVNIGGGTISSGTSLGKKKIPKGTVIAEGDVELSDLPDSILKNYLTQKIPVLHVSGIETIAKESGMKYETEGLPNPGSSDLIFKKEKNRWLAGFLLILLSAMIWILSPWISLSDTKREDSFYL</sequence>
<evidence type="ECO:0000256" key="1">
    <source>
        <dbReference type="SAM" id="Phobius"/>
    </source>
</evidence>
<reference evidence="2 3" key="1">
    <citation type="journal article" date="2019" name="PLoS Negl. Trop. Dis.">
        <title>Revisiting the worldwide diversity of Leptospira species in the environment.</title>
        <authorList>
            <person name="Vincent A.T."/>
            <person name="Schiettekatte O."/>
            <person name="Bourhy P."/>
            <person name="Veyrier F.J."/>
            <person name="Picardeau M."/>
        </authorList>
    </citation>
    <scope>NUCLEOTIDE SEQUENCE [LARGE SCALE GENOMIC DNA]</scope>
    <source>
        <strain evidence="2 3">201702444</strain>
    </source>
</reference>
<dbReference type="InterPro" id="IPR027602">
    <property type="entry name" value="PGA_system"/>
</dbReference>
<dbReference type="AlphaFoldDB" id="A0A5F2BNV2"/>
<dbReference type="RefSeq" id="WP_135669967.1">
    <property type="nucleotide sequence ID" value="NZ_RQGN01000024.1"/>
</dbReference>
<comment type="caution">
    <text evidence="2">The sequence shown here is derived from an EMBL/GenBank/DDBJ whole genome shotgun (WGS) entry which is preliminary data.</text>
</comment>
<evidence type="ECO:0000313" key="2">
    <source>
        <dbReference type="EMBL" id="TGM07244.1"/>
    </source>
</evidence>
<dbReference type="NCBIfam" id="TIGR04332">
    <property type="entry name" value="gamma_Glu_sys"/>
    <property type="match status" value="1"/>
</dbReference>
<accession>A0A5F2BNV2</accession>
<evidence type="ECO:0000313" key="3">
    <source>
        <dbReference type="Proteomes" id="UP000298429"/>
    </source>
</evidence>
<keyword evidence="1" id="KW-0812">Transmembrane</keyword>
<protein>
    <submittedName>
        <fullName evidence="2">Poly-gamma-glutamate system protein</fullName>
    </submittedName>
</protein>
<dbReference type="OrthoDB" id="6233025at2"/>
<feature type="transmembrane region" description="Helical" evidence="1">
    <location>
        <begin position="328"/>
        <end position="350"/>
    </location>
</feature>
<organism evidence="2 3">
    <name type="scientific">Leptospira barantonii</name>
    <dbReference type="NCBI Taxonomy" id="2023184"/>
    <lineage>
        <taxon>Bacteria</taxon>
        <taxon>Pseudomonadati</taxon>
        <taxon>Spirochaetota</taxon>
        <taxon>Spirochaetia</taxon>
        <taxon>Leptospirales</taxon>
        <taxon>Leptospiraceae</taxon>
        <taxon>Leptospira</taxon>
    </lineage>
</organism>
<keyword evidence="1" id="KW-1133">Transmembrane helix</keyword>
<proteinExistence type="predicted"/>
<name>A0A5F2BNV2_9LEPT</name>